<name>A0A0L0G6M7_9EUKA</name>
<organism evidence="6 7">
    <name type="scientific">Sphaeroforma arctica JP610</name>
    <dbReference type="NCBI Taxonomy" id="667725"/>
    <lineage>
        <taxon>Eukaryota</taxon>
        <taxon>Ichthyosporea</taxon>
        <taxon>Ichthyophonida</taxon>
        <taxon>Sphaeroforma</taxon>
    </lineage>
</organism>
<dbReference type="GO" id="GO:0140664">
    <property type="term" value="F:ATP-dependent DNA damage sensor activity"/>
    <property type="evidence" value="ECO:0007669"/>
    <property type="project" value="InterPro"/>
</dbReference>
<feature type="region of interest" description="Disordered" evidence="2">
    <location>
        <begin position="419"/>
        <end position="439"/>
    </location>
</feature>
<dbReference type="InterPro" id="IPR007696">
    <property type="entry name" value="DNA_mismatch_repair_MutS_core"/>
</dbReference>
<dbReference type="RefSeq" id="XP_014158564.1">
    <property type="nucleotide sequence ID" value="XM_014303089.1"/>
</dbReference>
<dbReference type="EMBL" id="KQ241749">
    <property type="protein sequence ID" value="KNC84662.1"/>
    <property type="molecule type" value="Genomic_DNA"/>
</dbReference>
<dbReference type="InterPro" id="IPR016151">
    <property type="entry name" value="DNA_mismatch_repair_MutS_N"/>
</dbReference>
<reference evidence="6 7" key="1">
    <citation type="submission" date="2011-02" db="EMBL/GenBank/DDBJ databases">
        <title>The Genome Sequence of Sphaeroforma arctica JP610.</title>
        <authorList>
            <consortium name="The Broad Institute Genome Sequencing Platform"/>
            <person name="Russ C."/>
            <person name="Cuomo C."/>
            <person name="Young S.K."/>
            <person name="Zeng Q."/>
            <person name="Gargeya S."/>
            <person name="Alvarado L."/>
            <person name="Berlin A."/>
            <person name="Chapman S.B."/>
            <person name="Chen Z."/>
            <person name="Freedman E."/>
            <person name="Gellesch M."/>
            <person name="Goldberg J."/>
            <person name="Griggs A."/>
            <person name="Gujja S."/>
            <person name="Heilman E."/>
            <person name="Heiman D."/>
            <person name="Howarth C."/>
            <person name="Mehta T."/>
            <person name="Neiman D."/>
            <person name="Pearson M."/>
            <person name="Roberts A."/>
            <person name="Saif S."/>
            <person name="Shea T."/>
            <person name="Shenoy N."/>
            <person name="Sisk P."/>
            <person name="Stolte C."/>
            <person name="Sykes S."/>
            <person name="White J."/>
            <person name="Yandava C."/>
            <person name="Burger G."/>
            <person name="Gray M.W."/>
            <person name="Holland P.W.H."/>
            <person name="King N."/>
            <person name="Lang F.B.F."/>
            <person name="Roger A.J."/>
            <person name="Ruiz-Trillo I."/>
            <person name="Haas B."/>
            <person name="Nusbaum C."/>
            <person name="Birren B."/>
        </authorList>
    </citation>
    <scope>NUCLEOTIDE SEQUENCE [LARGE SCALE GENOMIC DNA]</scope>
    <source>
        <strain evidence="6 7">JP610</strain>
    </source>
</reference>
<protein>
    <recommendedName>
        <fullName evidence="8">DNA mismatch repair protein MutS core domain-containing protein</fullName>
    </recommendedName>
</protein>
<dbReference type="Pfam" id="PF05192">
    <property type="entry name" value="MutS_III"/>
    <property type="match status" value="1"/>
</dbReference>
<sequence>MRYSQTVRTWATRATRSNTRIELNPRLSNYTQLVLDGGRQSIRCLSVQTPCSRVKSCVGKSICCSEYTGTQFYSLLRRSLHTQAKRSCEGGAPMCEFRGTTVHAHTLRIVKASIRTAVPRLHAHSTPTPNATAQGKATVEEIMSVDTPLERFNLTDTLTVKRRVTKRRKMLAQKGSGITETNLRSRDINGDNMPLQAGKTVEELGSSPSEVEYILQKPKSKRGAATPTTTEQTQSATIQALESKELESGLIATEELKKDTVRTTELKKQWDSFRAQYPGHLLLYQCGDFYEIYDEDADLVETLTNLKVTEKNSTGFKRMAGFPLRVVHDWVARLLQCGVGKIAVVEQVQPPTDSTNRSDVEGEKRAPHGLAGGVIEGSFGAKTKILPRQVVRVYTPGTLYDTNEAGGRHLVSLAVIGSDSGQSPHNHENGDATYTHQGVSNSYGSARHGGDFNINGDGEVKFGVCYVDLETSELHVSSSADVDHLDEVLSRLNVAEVLLTQEASEYIGRHYPSLATRESVCHTVLEKTWFADTRATVFDAFAALHRGVRAEVEEGKADAPVLKEGIPIESEENASEKVPKVGGSVRELLGMSGARAVSDTTSTQAQSHAHAHAHSQTGAHPSARDTRDSAALDRRHVNDMELMAMSALLRYIAHTHPGDKPRLQWPSRHTVSHHMVMDSDTRKALELVTSNALLQCDDGFAKHTNRLSTGVGSGTLYSVLNRCKTYGGRRLLRARIVSPSTDVGIINQYLSSVAVLKGLPNTNNRLRRIMKECTDMERTLQHINIRKVDWPALRYAE</sequence>
<dbReference type="GO" id="GO:0030983">
    <property type="term" value="F:mismatched DNA binding"/>
    <property type="evidence" value="ECO:0007669"/>
    <property type="project" value="InterPro"/>
</dbReference>
<evidence type="ECO:0000259" key="4">
    <source>
        <dbReference type="Pfam" id="PF05188"/>
    </source>
</evidence>
<dbReference type="SUPFAM" id="SSF53150">
    <property type="entry name" value="DNA repair protein MutS, domain II"/>
    <property type="match status" value="2"/>
</dbReference>
<evidence type="ECO:0000313" key="7">
    <source>
        <dbReference type="Proteomes" id="UP000054560"/>
    </source>
</evidence>
<evidence type="ECO:0008006" key="8">
    <source>
        <dbReference type="Google" id="ProtNLM"/>
    </source>
</evidence>
<dbReference type="InterPro" id="IPR036187">
    <property type="entry name" value="DNA_mismatch_repair_MutS_sf"/>
</dbReference>
<dbReference type="InterPro" id="IPR007860">
    <property type="entry name" value="DNA_mmatch_repair_MutS_con_dom"/>
</dbReference>
<dbReference type="Proteomes" id="UP000054560">
    <property type="component" value="Unassembled WGS sequence"/>
</dbReference>
<dbReference type="Gene3D" id="3.30.420.110">
    <property type="entry name" value="MutS, connector domain"/>
    <property type="match status" value="1"/>
</dbReference>
<dbReference type="SUPFAM" id="SSF55271">
    <property type="entry name" value="DNA repair protein MutS, domain I"/>
    <property type="match status" value="1"/>
</dbReference>
<feature type="region of interest" description="Disordered" evidence="2">
    <location>
        <begin position="596"/>
        <end position="628"/>
    </location>
</feature>
<dbReference type="GO" id="GO:0032301">
    <property type="term" value="C:MutSalpha complex"/>
    <property type="evidence" value="ECO:0007669"/>
    <property type="project" value="TreeGrafter"/>
</dbReference>
<dbReference type="GO" id="GO:0006298">
    <property type="term" value="P:mismatch repair"/>
    <property type="evidence" value="ECO:0007669"/>
    <property type="project" value="InterPro"/>
</dbReference>
<dbReference type="Gene3D" id="1.10.1420.10">
    <property type="match status" value="1"/>
</dbReference>
<feature type="domain" description="DNA mismatch repair protein MutS core" evidence="5">
    <location>
        <begin position="680"/>
        <end position="788"/>
    </location>
</feature>
<evidence type="ECO:0000313" key="6">
    <source>
        <dbReference type="EMBL" id="KNC84662.1"/>
    </source>
</evidence>
<dbReference type="GeneID" id="25903627"/>
<comment type="similarity">
    <text evidence="1">Belongs to the DNA mismatch repair MutS family.</text>
</comment>
<dbReference type="PANTHER" id="PTHR11361:SF148">
    <property type="entry name" value="DNA MISMATCH REPAIR PROTEIN MSH6"/>
    <property type="match status" value="1"/>
</dbReference>
<keyword evidence="7" id="KW-1185">Reference proteome</keyword>
<evidence type="ECO:0000259" key="3">
    <source>
        <dbReference type="Pfam" id="PF01624"/>
    </source>
</evidence>
<dbReference type="SUPFAM" id="SSF48334">
    <property type="entry name" value="DNA repair protein MutS, domain III"/>
    <property type="match status" value="1"/>
</dbReference>
<dbReference type="Gene3D" id="3.40.1170.10">
    <property type="entry name" value="DNA repair protein MutS, domain I"/>
    <property type="match status" value="1"/>
</dbReference>
<feature type="domain" description="DNA mismatch repair protein MutS-like N-terminal" evidence="3">
    <location>
        <begin position="266"/>
        <end position="402"/>
    </location>
</feature>
<dbReference type="InterPro" id="IPR045076">
    <property type="entry name" value="MutS"/>
</dbReference>
<evidence type="ECO:0000256" key="1">
    <source>
        <dbReference type="ARBA" id="ARBA00006271"/>
    </source>
</evidence>
<dbReference type="InterPro" id="IPR036678">
    <property type="entry name" value="MutS_con_dom_sf"/>
</dbReference>
<feature type="domain" description="DNA mismatch repair protein MutS connector" evidence="4">
    <location>
        <begin position="459"/>
        <end position="523"/>
    </location>
</feature>
<dbReference type="InterPro" id="IPR007695">
    <property type="entry name" value="DNA_mismatch_repair_MutS-lik_N"/>
</dbReference>
<dbReference type="STRING" id="667725.A0A0L0G6M7"/>
<dbReference type="Pfam" id="PF05188">
    <property type="entry name" value="MutS_II"/>
    <property type="match status" value="1"/>
</dbReference>
<dbReference type="AlphaFoldDB" id="A0A0L0G6M7"/>
<dbReference type="PANTHER" id="PTHR11361">
    <property type="entry name" value="DNA MISMATCH REPAIR PROTEIN MUTS FAMILY MEMBER"/>
    <property type="match status" value="1"/>
</dbReference>
<dbReference type="GO" id="GO:0005524">
    <property type="term" value="F:ATP binding"/>
    <property type="evidence" value="ECO:0007669"/>
    <property type="project" value="InterPro"/>
</dbReference>
<gene>
    <name evidence="6" type="ORF">SARC_03123</name>
</gene>
<evidence type="ECO:0000256" key="2">
    <source>
        <dbReference type="SAM" id="MobiDB-lite"/>
    </source>
</evidence>
<dbReference type="Pfam" id="PF01624">
    <property type="entry name" value="MutS_I"/>
    <property type="match status" value="1"/>
</dbReference>
<dbReference type="eggNOG" id="KOG0217">
    <property type="taxonomic scope" value="Eukaryota"/>
</dbReference>
<accession>A0A0L0G6M7</accession>
<dbReference type="OrthoDB" id="10252754at2759"/>
<evidence type="ECO:0000259" key="5">
    <source>
        <dbReference type="Pfam" id="PF05192"/>
    </source>
</evidence>
<proteinExistence type="inferred from homology"/>